<organism evidence="1 2">
    <name type="scientific">Leptospira kemamanensis</name>
    <dbReference type="NCBI Taxonomy" id="2484942"/>
    <lineage>
        <taxon>Bacteria</taxon>
        <taxon>Pseudomonadati</taxon>
        <taxon>Spirochaetota</taxon>
        <taxon>Spirochaetia</taxon>
        <taxon>Leptospirales</taxon>
        <taxon>Leptospiraceae</taxon>
        <taxon>Leptospira</taxon>
    </lineage>
</organism>
<dbReference type="Proteomes" id="UP000297609">
    <property type="component" value="Unassembled WGS sequence"/>
</dbReference>
<gene>
    <name evidence="1" type="ORF">EHQ59_08220</name>
</gene>
<keyword evidence="2" id="KW-1185">Reference proteome</keyword>
<sequence length="191" mass="22466">MKQYIIFIGILFLVQCATDLRQVPPPTINGNPDRTKTNLNLVIGKFEILSADRGVYTDAWRRALKGHFQSAALFANVLNELEPDSSKEFYTIDIEMKTTYQDKYNWWYSWPAIYPLIAIWPIQYRDGDYSVEFQYKLYLNKNLVKEERIIKKGSANEFLYGFYKVRNFQRMIEETNLEAVNTCIKSIETSL</sequence>
<protein>
    <recommendedName>
        <fullName evidence="3">Lipoprotein</fullName>
    </recommendedName>
</protein>
<dbReference type="OrthoDB" id="340581at2"/>
<dbReference type="EMBL" id="RQGG01000020">
    <property type="protein sequence ID" value="TGL53980.1"/>
    <property type="molecule type" value="Genomic_DNA"/>
</dbReference>
<evidence type="ECO:0008006" key="3">
    <source>
        <dbReference type="Google" id="ProtNLM"/>
    </source>
</evidence>
<accession>A0A4R9JQ07</accession>
<name>A0A4R9JQ07_9LEPT</name>
<evidence type="ECO:0000313" key="2">
    <source>
        <dbReference type="Proteomes" id="UP000297609"/>
    </source>
</evidence>
<reference evidence="1" key="1">
    <citation type="journal article" date="2019" name="PLoS Negl. Trop. Dis.">
        <title>Revisiting the worldwide diversity of Leptospira species in the environment.</title>
        <authorList>
            <person name="Vincent A.T."/>
            <person name="Schiettekatte O."/>
            <person name="Bourhy P."/>
            <person name="Veyrier F.J."/>
            <person name="Picardeau M."/>
        </authorList>
    </citation>
    <scope>NUCLEOTIDE SEQUENCE [LARGE SCALE GENOMIC DNA]</scope>
    <source>
        <strain evidence="1">201702454</strain>
    </source>
</reference>
<dbReference type="NCBIfam" id="NF047770">
    <property type="entry name" value="LBF_2127_lipo"/>
    <property type="match status" value="1"/>
</dbReference>
<proteinExistence type="predicted"/>
<dbReference type="InterPro" id="IPR058081">
    <property type="entry name" value="LBF_2127"/>
</dbReference>
<dbReference type="AlphaFoldDB" id="A0A4R9JQ07"/>
<comment type="caution">
    <text evidence="1">The sequence shown here is derived from an EMBL/GenBank/DDBJ whole genome shotgun (WGS) entry which is preliminary data.</text>
</comment>
<dbReference type="RefSeq" id="WP_135619171.1">
    <property type="nucleotide sequence ID" value="NZ_RQGG01000020.1"/>
</dbReference>
<evidence type="ECO:0000313" key="1">
    <source>
        <dbReference type="EMBL" id="TGL53980.1"/>
    </source>
</evidence>